<gene>
    <name evidence="8" type="ORF">LX64_04945</name>
</gene>
<evidence type="ECO:0000313" key="9">
    <source>
        <dbReference type="Proteomes" id="UP000249547"/>
    </source>
</evidence>
<accession>A0A327Q0B6</accession>
<dbReference type="Gene3D" id="3.40.50.1820">
    <property type="entry name" value="alpha/beta hydrolase"/>
    <property type="match status" value="1"/>
</dbReference>
<feature type="domain" description="PKD/Chitinase" evidence="7">
    <location>
        <begin position="1196"/>
        <end position="1284"/>
    </location>
</feature>
<dbReference type="Pfam" id="PF18962">
    <property type="entry name" value="Por_Secre_tail"/>
    <property type="match status" value="1"/>
</dbReference>
<comment type="caution">
    <text evidence="8">The sequence shown here is derived from an EMBL/GenBank/DDBJ whole genome shotgun (WGS) entry which is preliminary data.</text>
</comment>
<feature type="domain" description="PKD/Chitinase" evidence="7">
    <location>
        <begin position="280"/>
        <end position="369"/>
    </location>
</feature>
<dbReference type="InterPro" id="IPR059226">
    <property type="entry name" value="Choice_anch_Q_dom"/>
</dbReference>
<feature type="domain" description="PKD/Chitinase" evidence="7">
    <location>
        <begin position="1006"/>
        <end position="1095"/>
    </location>
</feature>
<evidence type="ECO:0000259" key="7">
    <source>
        <dbReference type="SMART" id="SM00089"/>
    </source>
</evidence>
<dbReference type="SUPFAM" id="SSF53474">
    <property type="entry name" value="alpha/beta-Hydrolases"/>
    <property type="match status" value="1"/>
</dbReference>
<dbReference type="CDD" id="cd00146">
    <property type="entry name" value="PKD"/>
    <property type="match status" value="3"/>
</dbReference>
<dbReference type="Pfam" id="PF22352">
    <property type="entry name" value="K319L-like_PKD"/>
    <property type="match status" value="8"/>
</dbReference>
<evidence type="ECO:0000256" key="1">
    <source>
        <dbReference type="ARBA" id="ARBA00004370"/>
    </source>
</evidence>
<dbReference type="InterPro" id="IPR026444">
    <property type="entry name" value="Secre_tail"/>
</dbReference>
<comment type="subcellular location">
    <subcellularLocation>
        <location evidence="1">Membrane</location>
    </subcellularLocation>
</comment>
<dbReference type="InterPro" id="IPR022409">
    <property type="entry name" value="PKD/Chitinase_dom"/>
</dbReference>
<evidence type="ECO:0000256" key="2">
    <source>
        <dbReference type="ARBA" id="ARBA00022692"/>
    </source>
</evidence>
<dbReference type="Proteomes" id="UP000249547">
    <property type="component" value="Unassembled WGS sequence"/>
</dbReference>
<dbReference type="InterPro" id="IPR012334">
    <property type="entry name" value="Pectin_lyas_fold"/>
</dbReference>
<dbReference type="SMART" id="SM00710">
    <property type="entry name" value="PbH1"/>
    <property type="match status" value="6"/>
</dbReference>
<feature type="domain" description="Fibronectin type-III" evidence="6">
    <location>
        <begin position="902"/>
        <end position="1083"/>
    </location>
</feature>
<dbReference type="PANTHER" id="PTHR46182">
    <property type="entry name" value="FI19480P1"/>
    <property type="match status" value="1"/>
</dbReference>
<dbReference type="FunFam" id="2.60.40.10:FF:000061">
    <property type="entry name" value="Dyslexia-associated protein KIAA0319 homolog"/>
    <property type="match status" value="5"/>
</dbReference>
<dbReference type="InterPro" id="IPR006626">
    <property type="entry name" value="PbH1"/>
</dbReference>
<dbReference type="InterPro" id="IPR011050">
    <property type="entry name" value="Pectin_lyase_fold/virulence"/>
</dbReference>
<feature type="domain" description="PKD/Chitinase" evidence="7">
    <location>
        <begin position="1101"/>
        <end position="1190"/>
    </location>
</feature>
<feature type="domain" description="PKD/Chitinase" evidence="7">
    <location>
        <begin position="1387"/>
        <end position="1471"/>
    </location>
</feature>
<reference evidence="8 9" key="1">
    <citation type="submission" date="2018-06" db="EMBL/GenBank/DDBJ databases">
        <title>Genomic Encyclopedia of Archaeal and Bacterial Type Strains, Phase II (KMG-II): from individual species to whole genera.</title>
        <authorList>
            <person name="Goeker M."/>
        </authorList>
    </citation>
    <scope>NUCLEOTIDE SEQUENCE [LARGE SCALE GENOMIC DNA]</scope>
    <source>
        <strain evidence="8 9">DSM 23857</strain>
    </source>
</reference>
<dbReference type="NCBIfam" id="TIGR04183">
    <property type="entry name" value="Por_Secre_tail"/>
    <property type="match status" value="1"/>
</dbReference>
<sequence>MKNHFSRGQKIRVGVLSILYILLQFTIVRAQGDQTKISISMNSWGGTMGAWLHLPDDYNTTSERYPLLIFIHGIGEQGTNLDVVLNQGLPRAIARGAKMNFTVNGKTFKFITVCPQAPNGWFNESMVDAVLEDMKKRYRVDDARIYLTGISAGGYGVWNYVASGTTYSDKIAAIVPVSAAGIDNSKLGGLCNLATSNVPVWTLIGDKDQFYDLANSYIDRINACNPKTKAIKTIYPGLGHSTEAWDRAYSADHAYQNPNIYEWMLQYSKGGATPVNQPPVANAGSNVTITLPTSSTTLNGSNSSDSDGAITKYEWTQTSGPNTAKLATPTTATSAVSGLVAGTYVFKLTVTDNNGATASASVTITVNAAASNPPPVANAGNNVTVNLPSSTATLNGSNSSNAASYSWKQVSGPNTSTIATPTAASTTVSNLIAGTYIYELTVTNTDKVAATARVTVTVNAASSTDCGCNITITPGSDGGAYIDGSKRDVKPGDVICIKAGKYKYIEFFNFSGTPEAPLTFINCGGQVQVGEGNYFGINMSNSKYWRFTGTGSADKYGFSVNTTGKYLASGFAAGKGCSDYEIDHIEIQHTEAGVLCKVNPDCDPMNQHPNFKIMNTKFHDLYIHDVTGEGMYIGHTSQNGVSLTCNGATVNALPPRLFNVQIYNVITNNTGWDGIQLSGAPENAYIYNNKVSNYGLENKGSQQAGIIFGGENVGAVYNNTIIKGTGNGIQIFGSDLVKVYNNIVVDAGYDGSAVRQDAILIDDRPTNVIYKPLRLQVFNNTIVRPGRKGINFMKTKGTVGTGNMLYNNFIVAVGADLSSGDRAYMDVSNGIDYTAGNNLFLADINAARFVDVAGNNFHITNLSPALDKGYNASAYGITKDIDGDNRPQGAAFDIGADEYNSTTPPTNKPPVANAGSNVTITLPVNTANLDGSASTDADGKIVTYTWKQLSGPSTSAIASPNAAKTAVNNLVAGTYVYELKVTDDDNATATAQVSVIVKPSTNKPPVANAGSNFAITLPTTTANLDGSASTDPDNNINTYSWTQVSGPNQANIATPNAVKTAIGGLIAGNYVFQLKVTDKEGLSSTAQVTLTVNAAPNRAPIADAGNDITITLPANSTTLNGSKSSDPDGSIVKFEWKLITGPSTVAFDSPNSATTNVKNLSAGAYIFELIVTDNLGATASDRVTVTVQSAPNKAPVAKAGNDITITLPTNSVTLDGSQSTDEDGSIVSYSWLQVSGTKVSITNPQASKATVSGLAAGVYEFELTVKDNGGATSTDRVLVTVLAANKPPVAVAGADVTITLPTNSVTVNGNASSDEDGTITKYAWTKISGGNATIASPNAAQTTISGLAEGKYEFELTVTDNNGATAKDRIIITVQPAPNKAPVANAGADFSVQLPGPPFTLDGKNSYDPDGNIVSYSWKLIAGEGATILSPNMASTGVLILREGDYSFELTVTDNKGAISKDVVTVKAVSILNVLEVLLYPNPATSRIRLDIKKNEIKSGMVYIMNSSGSMVKQYNIGNITNSYNLDIDVSNFAAGIYYIKLVGANGVNYTTNFVKVN</sequence>
<dbReference type="SMART" id="SM00089">
    <property type="entry name" value="PKD"/>
    <property type="match status" value="8"/>
</dbReference>
<dbReference type="Gene3D" id="2.160.20.10">
    <property type="entry name" value="Single-stranded right-handed beta-helix, Pectin lyase-like"/>
    <property type="match status" value="1"/>
</dbReference>
<keyword evidence="2" id="KW-0812">Transmembrane</keyword>
<dbReference type="SUPFAM" id="SSF49299">
    <property type="entry name" value="PKD domain"/>
    <property type="match status" value="8"/>
</dbReference>
<dbReference type="GO" id="GO:0016020">
    <property type="term" value="C:membrane"/>
    <property type="evidence" value="ECO:0007669"/>
    <property type="project" value="UniProtKB-SubCell"/>
</dbReference>
<feature type="domain" description="Fibronectin type-III" evidence="6">
    <location>
        <begin position="1288"/>
        <end position="1365"/>
    </location>
</feature>
<keyword evidence="5" id="KW-0325">Glycoprotein</keyword>
<feature type="domain" description="PKD/Chitinase" evidence="7">
    <location>
        <begin position="376"/>
        <end position="459"/>
    </location>
</feature>
<dbReference type="InterPro" id="IPR003961">
    <property type="entry name" value="FN3_dom"/>
</dbReference>
<dbReference type="InterPro" id="IPR039448">
    <property type="entry name" value="Beta_helix"/>
</dbReference>
<keyword evidence="9" id="KW-1185">Reference proteome</keyword>
<dbReference type="InterPro" id="IPR013783">
    <property type="entry name" value="Ig-like_fold"/>
</dbReference>
<proteinExistence type="predicted"/>
<feature type="domain" description="Fibronectin type-III" evidence="6">
    <location>
        <begin position="271"/>
        <end position="359"/>
    </location>
</feature>
<dbReference type="EMBL" id="QLLL01000013">
    <property type="protein sequence ID" value="RAI97895.1"/>
    <property type="molecule type" value="Genomic_DNA"/>
</dbReference>
<evidence type="ECO:0000256" key="4">
    <source>
        <dbReference type="ARBA" id="ARBA00023136"/>
    </source>
</evidence>
<organism evidence="8 9">
    <name type="scientific">Chitinophaga skermanii</name>
    <dbReference type="NCBI Taxonomy" id="331697"/>
    <lineage>
        <taxon>Bacteria</taxon>
        <taxon>Pseudomonadati</taxon>
        <taxon>Bacteroidota</taxon>
        <taxon>Chitinophagia</taxon>
        <taxon>Chitinophagales</taxon>
        <taxon>Chitinophagaceae</taxon>
        <taxon>Chitinophaga</taxon>
    </lineage>
</organism>
<feature type="domain" description="Fibronectin type-III" evidence="6">
    <location>
        <begin position="1168"/>
        <end position="1272"/>
    </location>
</feature>
<dbReference type="SMART" id="SM00060">
    <property type="entry name" value="FN3"/>
    <property type="match status" value="4"/>
</dbReference>
<evidence type="ECO:0000259" key="6">
    <source>
        <dbReference type="SMART" id="SM00060"/>
    </source>
</evidence>
<keyword evidence="4" id="KW-0472">Membrane</keyword>
<dbReference type="InterPro" id="IPR029865">
    <property type="entry name" value="KIAA0319-like"/>
</dbReference>
<protein>
    <submittedName>
        <fullName evidence="8">Putative secreted protein (Por secretion system target)</fullName>
    </submittedName>
</protein>
<feature type="domain" description="PKD/Chitinase" evidence="7">
    <location>
        <begin position="911"/>
        <end position="1000"/>
    </location>
</feature>
<dbReference type="NCBIfam" id="NF041518">
    <property type="entry name" value="choice_anch_Q"/>
    <property type="match status" value="1"/>
</dbReference>
<dbReference type="GO" id="GO:0031410">
    <property type="term" value="C:cytoplasmic vesicle"/>
    <property type="evidence" value="ECO:0007669"/>
    <property type="project" value="TreeGrafter"/>
</dbReference>
<evidence type="ECO:0000256" key="5">
    <source>
        <dbReference type="ARBA" id="ARBA00023180"/>
    </source>
</evidence>
<dbReference type="InterPro" id="IPR035986">
    <property type="entry name" value="PKD_dom_sf"/>
</dbReference>
<feature type="domain" description="PKD/Chitinase" evidence="7">
    <location>
        <begin position="1289"/>
        <end position="1377"/>
    </location>
</feature>
<keyword evidence="3" id="KW-1133">Transmembrane helix</keyword>
<dbReference type="PANTHER" id="PTHR46182:SF2">
    <property type="entry name" value="FI19480P1"/>
    <property type="match status" value="1"/>
</dbReference>
<dbReference type="SUPFAM" id="SSF51126">
    <property type="entry name" value="Pectin lyase-like"/>
    <property type="match status" value="1"/>
</dbReference>
<evidence type="ECO:0000313" key="8">
    <source>
        <dbReference type="EMBL" id="RAI97895.1"/>
    </source>
</evidence>
<dbReference type="Pfam" id="PF13229">
    <property type="entry name" value="Beta_helix"/>
    <property type="match status" value="1"/>
</dbReference>
<dbReference type="Gene3D" id="2.60.40.10">
    <property type="entry name" value="Immunoglobulins"/>
    <property type="match status" value="8"/>
</dbReference>
<evidence type="ECO:0000256" key="3">
    <source>
        <dbReference type="ARBA" id="ARBA00022989"/>
    </source>
</evidence>
<dbReference type="InterPro" id="IPR029058">
    <property type="entry name" value="AB_hydrolase_fold"/>
</dbReference>
<name>A0A327Q0B6_9BACT</name>